<dbReference type="CDD" id="cd05244">
    <property type="entry name" value="BVR-B_like_SDR_a"/>
    <property type="match status" value="1"/>
</dbReference>
<evidence type="ECO:0000259" key="1">
    <source>
        <dbReference type="Pfam" id="PF13460"/>
    </source>
</evidence>
<comment type="caution">
    <text evidence="2">The sequence shown here is derived from an EMBL/GenBank/DDBJ whole genome shotgun (WGS) entry which is preliminary data.</text>
</comment>
<dbReference type="SUPFAM" id="SSF51735">
    <property type="entry name" value="NAD(P)-binding Rossmann-fold domains"/>
    <property type="match status" value="1"/>
</dbReference>
<reference evidence="3" key="1">
    <citation type="journal article" date="2019" name="Int. J. Syst. Evol. Microbiol.">
        <title>The Global Catalogue of Microorganisms (GCM) 10K type strain sequencing project: providing services to taxonomists for standard genome sequencing and annotation.</title>
        <authorList>
            <consortium name="The Broad Institute Genomics Platform"/>
            <consortium name="The Broad Institute Genome Sequencing Center for Infectious Disease"/>
            <person name="Wu L."/>
            <person name="Ma J."/>
        </authorList>
    </citation>
    <scope>NUCLEOTIDE SEQUENCE [LARGE SCALE GENOMIC DNA]</scope>
    <source>
        <strain evidence="3">KLKA75</strain>
    </source>
</reference>
<organism evidence="2 3">
    <name type="scientific">Actinomadura gamaensis</name>
    <dbReference type="NCBI Taxonomy" id="1763541"/>
    <lineage>
        <taxon>Bacteria</taxon>
        <taxon>Bacillati</taxon>
        <taxon>Actinomycetota</taxon>
        <taxon>Actinomycetes</taxon>
        <taxon>Streptosporangiales</taxon>
        <taxon>Thermomonosporaceae</taxon>
        <taxon>Actinomadura</taxon>
    </lineage>
</organism>
<dbReference type="PANTHER" id="PTHR43355">
    <property type="entry name" value="FLAVIN REDUCTASE (NADPH)"/>
    <property type="match status" value="1"/>
</dbReference>
<keyword evidence="3" id="KW-1185">Reference proteome</keyword>
<dbReference type="InterPro" id="IPR051606">
    <property type="entry name" value="Polyketide_Oxido-like"/>
</dbReference>
<evidence type="ECO:0000313" key="2">
    <source>
        <dbReference type="EMBL" id="MFC4907868.1"/>
    </source>
</evidence>
<protein>
    <submittedName>
        <fullName evidence="2">NAD(P)-dependent oxidoreductase</fullName>
    </submittedName>
</protein>
<gene>
    <name evidence="2" type="ORF">ACFPCY_11100</name>
</gene>
<dbReference type="InterPro" id="IPR016040">
    <property type="entry name" value="NAD(P)-bd_dom"/>
</dbReference>
<dbReference type="RefSeq" id="WP_378254011.1">
    <property type="nucleotide sequence ID" value="NZ_JBHSIT010000003.1"/>
</dbReference>
<dbReference type="PANTHER" id="PTHR43355:SF2">
    <property type="entry name" value="FLAVIN REDUCTASE (NADPH)"/>
    <property type="match status" value="1"/>
</dbReference>
<accession>A0ABV9TWN1</accession>
<dbReference type="Proteomes" id="UP001595872">
    <property type="component" value="Unassembled WGS sequence"/>
</dbReference>
<name>A0ABV9TWN1_9ACTN</name>
<dbReference type="Gene3D" id="3.40.50.720">
    <property type="entry name" value="NAD(P)-binding Rossmann-like Domain"/>
    <property type="match status" value="1"/>
</dbReference>
<sequence length="213" mass="22894">MKLTIFGASGGTGTAAYREALKRGHQVTAVVRDASRLPDDLRDRAGVLVADVMDPAAVEPAVQGRDAVLSCLGTRTGRAPTTVCTDSATSIIEGMRAAGTRRLLVISATAPYPDPGDDTLSRLLVKPLVSRIFAEPYKDLLQADHLVENATDIDWTIVRPPRLQDGPPRGTFRLGLDRTPPRARTIRRADLANAMLDLADDPASIHHVAWVTS</sequence>
<proteinExistence type="predicted"/>
<dbReference type="Pfam" id="PF13460">
    <property type="entry name" value="NAD_binding_10"/>
    <property type="match status" value="1"/>
</dbReference>
<feature type="domain" description="NAD(P)-binding" evidence="1">
    <location>
        <begin position="7"/>
        <end position="202"/>
    </location>
</feature>
<dbReference type="EMBL" id="JBHSIT010000003">
    <property type="protein sequence ID" value="MFC4907868.1"/>
    <property type="molecule type" value="Genomic_DNA"/>
</dbReference>
<evidence type="ECO:0000313" key="3">
    <source>
        <dbReference type="Proteomes" id="UP001595872"/>
    </source>
</evidence>
<dbReference type="InterPro" id="IPR036291">
    <property type="entry name" value="NAD(P)-bd_dom_sf"/>
</dbReference>